<accession>A0ACB8V691</accession>
<comment type="caution">
    <text evidence="1">The sequence shown here is derived from an EMBL/GenBank/DDBJ whole genome shotgun (WGS) entry which is preliminary data.</text>
</comment>
<keyword evidence="2" id="KW-1185">Reference proteome</keyword>
<organism evidence="1 2">
    <name type="scientific">Scortum barcoo</name>
    <name type="common">barcoo grunter</name>
    <dbReference type="NCBI Taxonomy" id="214431"/>
    <lineage>
        <taxon>Eukaryota</taxon>
        <taxon>Metazoa</taxon>
        <taxon>Chordata</taxon>
        <taxon>Craniata</taxon>
        <taxon>Vertebrata</taxon>
        <taxon>Euteleostomi</taxon>
        <taxon>Actinopterygii</taxon>
        <taxon>Neopterygii</taxon>
        <taxon>Teleostei</taxon>
        <taxon>Neoteleostei</taxon>
        <taxon>Acanthomorphata</taxon>
        <taxon>Eupercaria</taxon>
        <taxon>Centrarchiformes</taxon>
        <taxon>Terapontoidei</taxon>
        <taxon>Terapontidae</taxon>
        <taxon>Scortum</taxon>
    </lineage>
</organism>
<gene>
    <name evidence="1" type="ORF">L3Q82_005717</name>
</gene>
<sequence>MSAAGLLRREPGVHRRVLGYAERPCPADGKRREEETAAEAQEEEHEEAAVTQVEPLTDPSLQTFPHHLPPINTFKPKANKHTSSLLRSARGRRNTTKVESKS</sequence>
<dbReference type="Proteomes" id="UP000831701">
    <property type="component" value="Chromosome 24"/>
</dbReference>
<name>A0ACB8V691_9TELE</name>
<protein>
    <submittedName>
        <fullName evidence="1">Uncharacterized protein</fullName>
    </submittedName>
</protein>
<reference evidence="1" key="1">
    <citation type="submission" date="2022-04" db="EMBL/GenBank/DDBJ databases">
        <title>Jade perch genome.</title>
        <authorList>
            <person name="Chao B."/>
        </authorList>
    </citation>
    <scope>NUCLEOTIDE SEQUENCE</scope>
    <source>
        <strain evidence="1">CB-2022</strain>
    </source>
</reference>
<evidence type="ECO:0000313" key="1">
    <source>
        <dbReference type="EMBL" id="KAI3351155.1"/>
    </source>
</evidence>
<dbReference type="EMBL" id="CM041554">
    <property type="protein sequence ID" value="KAI3351155.1"/>
    <property type="molecule type" value="Genomic_DNA"/>
</dbReference>
<proteinExistence type="predicted"/>
<evidence type="ECO:0000313" key="2">
    <source>
        <dbReference type="Proteomes" id="UP000831701"/>
    </source>
</evidence>